<protein>
    <recommendedName>
        <fullName evidence="4">Chromo domain-containing protein</fullName>
    </recommendedName>
</protein>
<reference evidence="2 3" key="1">
    <citation type="submission" date="2018-04" db="EMBL/GenBank/DDBJ databases">
        <authorList>
            <person name="Vogel A."/>
        </authorList>
    </citation>
    <scope>NUCLEOTIDE SEQUENCE [LARGE SCALE GENOMIC DNA]</scope>
</reference>
<sequence length="423" mass="47905">MSRSFSLSRSFGLWLSESLSHPPLAREGWVITKFEGGVTAKSHWDSNQFGSFVRISAGSERELFYICIPVGRKSDGIRLFIKALNEALKSQVGTVSAEKEIYSLWRAEASISQDLTDQMLWVERVEEGHLRFTSISSNLLGQDVTQTRYMERTNSMRGKRSLEGDEEKQPERKRPALARPELQCRTVPSVVSTVTLVTQTGVLNDVGLSRRPQSIPDGHCISIESGDEEWDIPRAHKKKKVKAPIPATSWDSIFDRLRERDECQRKSAKLSKTRVLEFNDYAILGDDVLITDGNVPRTYRDILAKHGHIDISRILAHEVKELRNKRVPLVKILWRNHVVEEATWETEESMKVQYPHLFSDNDSDDLLGVWAQFGPVGPAARVGSKGFRAVGSRLMGLDWRFGLSADRCATELVSEFATFSKQF</sequence>
<evidence type="ECO:0008006" key="4">
    <source>
        <dbReference type="Google" id="ProtNLM"/>
    </source>
</evidence>
<evidence type="ECO:0000313" key="3">
    <source>
        <dbReference type="Proteomes" id="UP000595140"/>
    </source>
</evidence>
<feature type="region of interest" description="Disordered" evidence="1">
    <location>
        <begin position="148"/>
        <end position="178"/>
    </location>
</feature>
<name>A0A484M6H2_9ASTE</name>
<keyword evidence="3" id="KW-1185">Reference proteome</keyword>
<gene>
    <name evidence="2" type="ORF">CCAM_LOCUS25690</name>
</gene>
<evidence type="ECO:0000256" key="1">
    <source>
        <dbReference type="SAM" id="MobiDB-lite"/>
    </source>
</evidence>
<dbReference type="OrthoDB" id="1329310at2759"/>
<organism evidence="2 3">
    <name type="scientific">Cuscuta campestris</name>
    <dbReference type="NCBI Taxonomy" id="132261"/>
    <lineage>
        <taxon>Eukaryota</taxon>
        <taxon>Viridiplantae</taxon>
        <taxon>Streptophyta</taxon>
        <taxon>Embryophyta</taxon>
        <taxon>Tracheophyta</taxon>
        <taxon>Spermatophyta</taxon>
        <taxon>Magnoliopsida</taxon>
        <taxon>eudicotyledons</taxon>
        <taxon>Gunneridae</taxon>
        <taxon>Pentapetalae</taxon>
        <taxon>asterids</taxon>
        <taxon>lamiids</taxon>
        <taxon>Solanales</taxon>
        <taxon>Convolvulaceae</taxon>
        <taxon>Cuscuteae</taxon>
        <taxon>Cuscuta</taxon>
        <taxon>Cuscuta subgen. Grammica</taxon>
        <taxon>Cuscuta sect. Cleistogrammica</taxon>
    </lineage>
</organism>
<dbReference type="EMBL" id="OOIL02002651">
    <property type="protein sequence ID" value="VFQ83914.1"/>
    <property type="molecule type" value="Genomic_DNA"/>
</dbReference>
<dbReference type="AlphaFoldDB" id="A0A484M6H2"/>
<proteinExistence type="predicted"/>
<evidence type="ECO:0000313" key="2">
    <source>
        <dbReference type="EMBL" id="VFQ83914.1"/>
    </source>
</evidence>
<dbReference type="Proteomes" id="UP000595140">
    <property type="component" value="Unassembled WGS sequence"/>
</dbReference>
<feature type="compositionally biased region" description="Basic and acidic residues" evidence="1">
    <location>
        <begin position="160"/>
        <end position="174"/>
    </location>
</feature>
<accession>A0A484M6H2</accession>